<proteinExistence type="predicted"/>
<keyword evidence="1" id="KW-0472">Membrane</keyword>
<keyword evidence="3" id="KW-1185">Reference proteome</keyword>
<gene>
    <name evidence="2" type="ORF">HR15_10980</name>
</gene>
<dbReference type="RefSeq" id="WP_018964961.1">
    <property type="nucleotide sequence ID" value="NZ_JRAK01000144.1"/>
</dbReference>
<feature type="transmembrane region" description="Helical" evidence="1">
    <location>
        <begin position="25"/>
        <end position="46"/>
    </location>
</feature>
<name>A0A0A2F0G0_9PORP</name>
<sequence>MKMSSLHSPEFEEELHFEVQFFDKYGMFIIVLLLSLVLYIASSYTLKESQSVNVINENANYTSHKGKVYSLNIIGIKNFYMFSRDFELVINNRHIPCSILAYNEDNQQNEIIITFVSSEELSSSQIESATQGSVKAEFYISYRTLVINPIKSLLFRNKGSLP</sequence>
<evidence type="ECO:0000256" key="1">
    <source>
        <dbReference type="SAM" id="Phobius"/>
    </source>
</evidence>
<organism evidence="2 3">
    <name type="scientific">Porphyromonas gulae</name>
    <dbReference type="NCBI Taxonomy" id="111105"/>
    <lineage>
        <taxon>Bacteria</taxon>
        <taxon>Pseudomonadati</taxon>
        <taxon>Bacteroidota</taxon>
        <taxon>Bacteroidia</taxon>
        <taxon>Bacteroidales</taxon>
        <taxon>Porphyromonadaceae</taxon>
        <taxon>Porphyromonas</taxon>
    </lineage>
</organism>
<accession>A0A0A2F0G0</accession>
<evidence type="ECO:0000313" key="3">
    <source>
        <dbReference type="Proteomes" id="UP000030146"/>
    </source>
</evidence>
<evidence type="ECO:0000313" key="2">
    <source>
        <dbReference type="EMBL" id="KGN84503.1"/>
    </source>
</evidence>
<dbReference type="AlphaFoldDB" id="A0A0A2F0G0"/>
<dbReference type="Proteomes" id="UP000030146">
    <property type="component" value="Unassembled WGS sequence"/>
</dbReference>
<dbReference type="EMBL" id="JRAK01000144">
    <property type="protein sequence ID" value="KGN84503.1"/>
    <property type="molecule type" value="Genomic_DNA"/>
</dbReference>
<comment type="caution">
    <text evidence="2">The sequence shown here is derived from an EMBL/GenBank/DDBJ whole genome shotgun (WGS) entry which is preliminary data.</text>
</comment>
<reference evidence="2 3" key="1">
    <citation type="submission" date="2014-08" db="EMBL/GenBank/DDBJ databases">
        <title>Porphyromonas gulae strain:COT-052_OH3439 Genome sequencing.</title>
        <authorList>
            <person name="Wallis C."/>
            <person name="Deusch O."/>
            <person name="O'Flynn C."/>
            <person name="Davis I."/>
            <person name="Jospin G."/>
            <person name="Darling A.E."/>
            <person name="Coil D.A."/>
            <person name="Alexiev A."/>
            <person name="Horsfall A."/>
            <person name="Kirkwood N."/>
            <person name="Harris S."/>
            <person name="Eisen J.A."/>
        </authorList>
    </citation>
    <scope>NUCLEOTIDE SEQUENCE [LARGE SCALE GENOMIC DNA]</scope>
    <source>
        <strain evidence="3">COT-052 OH3439</strain>
    </source>
</reference>
<keyword evidence="1" id="KW-0812">Transmembrane</keyword>
<keyword evidence="1" id="KW-1133">Transmembrane helix</keyword>
<protein>
    <submittedName>
        <fullName evidence="2">Uncharacterized protein</fullName>
    </submittedName>
</protein>